<dbReference type="CDD" id="cd03875">
    <property type="entry name" value="M28_Fxna_like"/>
    <property type="match status" value="1"/>
</dbReference>
<name>A0A7R9G8R5_9CRUS</name>
<feature type="region of interest" description="Disordered" evidence="15">
    <location>
        <begin position="388"/>
        <end position="410"/>
    </location>
</feature>
<evidence type="ECO:0000256" key="11">
    <source>
        <dbReference type="ARBA" id="ARBA00023049"/>
    </source>
</evidence>
<dbReference type="GO" id="GO:0005789">
    <property type="term" value="C:endoplasmic reticulum membrane"/>
    <property type="evidence" value="ECO:0007669"/>
    <property type="project" value="UniProtKB-SubCell"/>
</dbReference>
<evidence type="ECO:0000256" key="13">
    <source>
        <dbReference type="ARBA" id="ARBA00023180"/>
    </source>
</evidence>
<gene>
    <name evidence="19" type="ORF">NMOB1V02_LOCUS1289</name>
</gene>
<evidence type="ECO:0000259" key="17">
    <source>
        <dbReference type="Pfam" id="PF04389"/>
    </source>
</evidence>
<keyword evidence="9" id="KW-0862">Zinc</keyword>
<proteinExistence type="inferred from homology"/>
<dbReference type="EMBL" id="OA882163">
    <property type="protein sequence ID" value="CAD7273398.1"/>
    <property type="molecule type" value="Genomic_DNA"/>
</dbReference>
<evidence type="ECO:0000256" key="4">
    <source>
        <dbReference type="ARBA" id="ARBA00022670"/>
    </source>
</evidence>
<evidence type="ECO:0000313" key="20">
    <source>
        <dbReference type="Proteomes" id="UP000678499"/>
    </source>
</evidence>
<comment type="similarity">
    <text evidence="3">Belongs to the peptidase M28 family.</text>
</comment>
<dbReference type="Gene3D" id="3.40.630.10">
    <property type="entry name" value="Zn peptidases"/>
    <property type="match status" value="1"/>
</dbReference>
<dbReference type="Pfam" id="PF04389">
    <property type="entry name" value="Peptidase_M28"/>
    <property type="match status" value="1"/>
</dbReference>
<keyword evidence="7" id="KW-0378">Hydrolase</keyword>
<dbReference type="SUPFAM" id="SSF53187">
    <property type="entry name" value="Zn-dependent exopeptidases"/>
    <property type="match status" value="1"/>
</dbReference>
<feature type="transmembrane region" description="Helical" evidence="16">
    <location>
        <begin position="507"/>
        <end position="528"/>
    </location>
</feature>
<evidence type="ECO:0000256" key="14">
    <source>
        <dbReference type="ARBA" id="ARBA00078796"/>
    </source>
</evidence>
<feature type="transmembrane region" description="Helical" evidence="16">
    <location>
        <begin position="630"/>
        <end position="650"/>
    </location>
</feature>
<sequence>MFHEVRQRTRTSKDRHRVDDGSADQDDRTRRTLIRLAGKEEEQLLSGPAALACVLFYVGMLVLCLVQDARLPDARTIADAATTTSPNSMPEFVEERARMVLKELTSLGPRPTGSYENEVLAVEVVKQHVALVNRTLDPRVHRLEMDVQVVSGSFSLEMLGSWFASEYKHVQNVVVRLSPATIMSPDGDGGNDAKKHSNDKNALLLNCHLDSVPFSPGASDDAASCAVMLQVLDAVTRQAIPLLRPIVFLWNGAEENLLQASHGFITQHPWARGLAAFVNLEACGAGGREVVFQAGPDCPWLVEAYSKSVPYPAGSIVGQDVFDSGLVPGDTDFRIFRDFGGLSGLDMAFIVNGYVYHTPRDTEDRIPPGSLQRAGDNVLALVRHLTMTNSDGDSNGNNSVNRDSEEQQRRQESGGKVIFFDLLGIVMITYRTKFTGAVLVGLALATTAVCTWLRHRPRSRAGVRARITAAAMAFCVLPVSWLCALAANACVAALTHWCGKTMSYYGHMGWVFPLFLPVPLAVVSLVQAKLMQLAMQMLSLHRHDNNGRGKQQPLLNRQKDGACGSMFTRQEVDEEEEKLYNKEEGLEEWGSWPMRTGGIAVLVFDALVDATRLWLVLALGLLSLTGRGSVFLPTLALLLPAVGELLAMGLRLRKFHWTWLCVYLSSQTVHLLALMTIAMQGAQVFVPVTGRTGGGVNADLALGCLNGICFLLITLFLMPLLQVMGSQQRRRLQWACVAVTGLVVVALMATNVGFPYRASEDSPRLQRFLVAHTWRRFHGPDGRVLREDAGMWVTHLDAHAGTTLARHLLELPHPLNGAADAAAESEHRQGDNDDVQHFGLDDCEERMWCHAPVYYPAVRLLSAASWVPAPKPAVVRSTPVLVWSASQVERNVYNVSLRIQGPDHMTLIVSPNFGWQMDSWSLAGPVHDSQLAYSGRRTYFLYFSYGLQPDLWTPWFLLKKDASDPGATKGDVDELLELGLTGHSIHGNDAQDDYLSAFLARFPAWTYPAGWTCTYDNYRISRSNS</sequence>
<evidence type="ECO:0000256" key="7">
    <source>
        <dbReference type="ARBA" id="ARBA00022801"/>
    </source>
</evidence>
<feature type="transmembrane region" description="Helical" evidence="16">
    <location>
        <begin position="436"/>
        <end position="455"/>
    </location>
</feature>
<organism evidence="19">
    <name type="scientific">Notodromas monacha</name>
    <dbReference type="NCBI Taxonomy" id="399045"/>
    <lineage>
        <taxon>Eukaryota</taxon>
        <taxon>Metazoa</taxon>
        <taxon>Ecdysozoa</taxon>
        <taxon>Arthropoda</taxon>
        <taxon>Crustacea</taxon>
        <taxon>Oligostraca</taxon>
        <taxon>Ostracoda</taxon>
        <taxon>Podocopa</taxon>
        <taxon>Podocopida</taxon>
        <taxon>Cypridocopina</taxon>
        <taxon>Cypridoidea</taxon>
        <taxon>Cyprididae</taxon>
        <taxon>Notodromas</taxon>
    </lineage>
</organism>
<keyword evidence="10 16" id="KW-1133">Transmembrane helix</keyword>
<evidence type="ECO:0000256" key="5">
    <source>
        <dbReference type="ARBA" id="ARBA00022692"/>
    </source>
</evidence>
<feature type="compositionally biased region" description="Basic and acidic residues" evidence="15">
    <location>
        <begin position="16"/>
        <end position="27"/>
    </location>
</feature>
<keyword evidence="12 16" id="KW-0472">Membrane</keyword>
<dbReference type="GO" id="GO:0006508">
    <property type="term" value="P:proteolysis"/>
    <property type="evidence" value="ECO:0007669"/>
    <property type="project" value="UniProtKB-KW"/>
</dbReference>
<dbReference type="OrthoDB" id="76293at2759"/>
<feature type="compositionally biased region" description="Low complexity" evidence="15">
    <location>
        <begin position="389"/>
        <end position="401"/>
    </location>
</feature>
<feature type="transmembrane region" description="Helical" evidence="16">
    <location>
        <begin position="45"/>
        <end position="66"/>
    </location>
</feature>
<evidence type="ECO:0000256" key="1">
    <source>
        <dbReference type="ARBA" id="ARBA00001947"/>
    </source>
</evidence>
<evidence type="ECO:0000259" key="18">
    <source>
        <dbReference type="Pfam" id="PF22248"/>
    </source>
</evidence>
<dbReference type="InterPro" id="IPR053973">
    <property type="entry name" value="ERMP1-like_C"/>
</dbReference>
<comment type="subcellular location">
    <subcellularLocation>
        <location evidence="2">Endoplasmic reticulum membrane</location>
        <topology evidence="2">Multi-pass membrane protein</topology>
    </subcellularLocation>
</comment>
<keyword evidence="11" id="KW-0482">Metalloprotease</keyword>
<feature type="domain" description="Endoplasmic reticulum metallopeptidase 1-like C-terminal" evidence="18">
    <location>
        <begin position="763"/>
        <end position="1018"/>
    </location>
</feature>
<dbReference type="Pfam" id="PF22248">
    <property type="entry name" value="ERMP1_C"/>
    <property type="match status" value="1"/>
</dbReference>
<feature type="transmembrane region" description="Helical" evidence="16">
    <location>
        <begin position="700"/>
        <end position="720"/>
    </location>
</feature>
<feature type="transmembrane region" description="Helical" evidence="16">
    <location>
        <begin position="732"/>
        <end position="754"/>
    </location>
</feature>
<dbReference type="InterPro" id="IPR007484">
    <property type="entry name" value="Peptidase_M28"/>
</dbReference>
<keyword evidence="5 16" id="KW-0812">Transmembrane</keyword>
<keyword evidence="4" id="KW-0645">Protease</keyword>
<protein>
    <recommendedName>
        <fullName evidence="14">FXNA-like protease</fullName>
    </recommendedName>
</protein>
<evidence type="ECO:0000256" key="6">
    <source>
        <dbReference type="ARBA" id="ARBA00022723"/>
    </source>
</evidence>
<keyword evidence="20" id="KW-1185">Reference proteome</keyword>
<keyword evidence="13" id="KW-0325">Glycoprotein</keyword>
<feature type="transmembrane region" description="Helical" evidence="16">
    <location>
        <begin position="599"/>
        <end position="624"/>
    </location>
</feature>
<feature type="region of interest" description="Disordered" evidence="15">
    <location>
        <begin position="1"/>
        <end position="27"/>
    </location>
</feature>
<evidence type="ECO:0000256" key="16">
    <source>
        <dbReference type="SAM" id="Phobius"/>
    </source>
</evidence>
<dbReference type="Proteomes" id="UP000678499">
    <property type="component" value="Unassembled WGS sequence"/>
</dbReference>
<evidence type="ECO:0000256" key="9">
    <source>
        <dbReference type="ARBA" id="ARBA00022833"/>
    </source>
</evidence>
<comment type="cofactor">
    <cofactor evidence="1">
        <name>Zn(2+)</name>
        <dbReference type="ChEBI" id="CHEBI:29105"/>
    </cofactor>
</comment>
<feature type="transmembrane region" description="Helical" evidence="16">
    <location>
        <begin position="467"/>
        <end position="495"/>
    </location>
</feature>
<evidence type="ECO:0000256" key="8">
    <source>
        <dbReference type="ARBA" id="ARBA00022824"/>
    </source>
</evidence>
<dbReference type="PANTHER" id="PTHR12147">
    <property type="entry name" value="METALLOPEPTIDASE M28 FAMILY MEMBER"/>
    <property type="match status" value="1"/>
</dbReference>
<reference evidence="19" key="1">
    <citation type="submission" date="2020-11" db="EMBL/GenBank/DDBJ databases">
        <authorList>
            <person name="Tran Van P."/>
        </authorList>
    </citation>
    <scope>NUCLEOTIDE SEQUENCE</scope>
</reference>
<keyword evidence="6" id="KW-0479">Metal-binding</keyword>
<dbReference type="GO" id="GO:0008235">
    <property type="term" value="F:metalloexopeptidase activity"/>
    <property type="evidence" value="ECO:0007669"/>
    <property type="project" value="InterPro"/>
</dbReference>
<evidence type="ECO:0000256" key="15">
    <source>
        <dbReference type="SAM" id="MobiDB-lite"/>
    </source>
</evidence>
<dbReference type="InterPro" id="IPR048024">
    <property type="entry name" value="Fxna-like_M28_dom"/>
</dbReference>
<feature type="transmembrane region" description="Helical" evidence="16">
    <location>
        <begin position="657"/>
        <end position="680"/>
    </location>
</feature>
<evidence type="ECO:0000256" key="10">
    <source>
        <dbReference type="ARBA" id="ARBA00022989"/>
    </source>
</evidence>
<evidence type="ECO:0000256" key="12">
    <source>
        <dbReference type="ARBA" id="ARBA00023136"/>
    </source>
</evidence>
<dbReference type="GO" id="GO:0046872">
    <property type="term" value="F:metal ion binding"/>
    <property type="evidence" value="ECO:0007669"/>
    <property type="project" value="UniProtKB-KW"/>
</dbReference>
<dbReference type="InterPro" id="IPR045175">
    <property type="entry name" value="M28_fam"/>
</dbReference>
<dbReference type="AlphaFoldDB" id="A0A7R9G8R5"/>
<evidence type="ECO:0000313" key="19">
    <source>
        <dbReference type="EMBL" id="CAD7273398.1"/>
    </source>
</evidence>
<dbReference type="PANTHER" id="PTHR12147:SF22">
    <property type="entry name" value="ENDOPLASMIC RETICULUM METALLOPEPTIDASE 1"/>
    <property type="match status" value="1"/>
</dbReference>
<evidence type="ECO:0000256" key="2">
    <source>
        <dbReference type="ARBA" id="ARBA00004477"/>
    </source>
</evidence>
<keyword evidence="8" id="KW-0256">Endoplasmic reticulum</keyword>
<evidence type="ECO:0000256" key="3">
    <source>
        <dbReference type="ARBA" id="ARBA00010918"/>
    </source>
</evidence>
<feature type="domain" description="Peptidase M28" evidence="17">
    <location>
        <begin position="196"/>
        <end position="382"/>
    </location>
</feature>
<dbReference type="EMBL" id="CAJPEX010000126">
    <property type="protein sequence ID" value="CAG0913550.1"/>
    <property type="molecule type" value="Genomic_DNA"/>
</dbReference>
<accession>A0A7R9G8R5</accession>
<dbReference type="FunFam" id="3.40.630.10:FF:000008">
    <property type="entry name" value="Endoplasmic reticulum metallopeptidase 1"/>
    <property type="match status" value="1"/>
</dbReference>